<evidence type="ECO:0000256" key="5">
    <source>
        <dbReference type="ARBA" id="ARBA00022723"/>
    </source>
</evidence>
<gene>
    <name evidence="10" type="primary">pfp</name>
    <name evidence="12" type="ORF">RHAB15C_0000707</name>
</gene>
<evidence type="ECO:0000256" key="10">
    <source>
        <dbReference type="HAMAP-Rule" id="MF_01980"/>
    </source>
</evidence>
<evidence type="ECO:0000256" key="7">
    <source>
        <dbReference type="ARBA" id="ARBA00022842"/>
    </source>
</evidence>
<evidence type="ECO:0000256" key="9">
    <source>
        <dbReference type="ARBA" id="ARBA00048072"/>
    </source>
</evidence>
<comment type="activity regulation">
    <text evidence="10">Non-allosteric.</text>
</comment>
<feature type="site" description="Important for catalytic activity and substrate specificity; stabilizes the transition state when the phosphoryl donor is PPi; prevents ATP from binding by mimicking the alpha-phosphate group of ATP" evidence="10">
    <location>
        <position position="174"/>
    </location>
</feature>
<dbReference type="Proteomes" id="UP000822862">
    <property type="component" value="Chromosome"/>
</dbReference>
<dbReference type="PIRSF" id="PIRSF005677">
    <property type="entry name" value="PPi_PFK_PfpB"/>
    <property type="match status" value="1"/>
</dbReference>
<comment type="function">
    <text evidence="2 10">Catalyzes the phosphorylation of D-fructose 6-phosphate, the first committing step of glycolysis. Uses inorganic phosphate (PPi) as phosphoryl donor instead of ATP like common ATP-dependent phosphofructokinases (ATP-PFKs), which renders the reaction reversible, and can thus function both in glycolysis and gluconeogenesis. Consistently, PPi-PFK can replace the enzymes of both the forward (ATP-PFK) and reverse (fructose-bisphosphatase (FBPase)) reactions.</text>
</comment>
<dbReference type="EMBL" id="CP075585">
    <property type="protein sequence ID" value="QZA58828.1"/>
    <property type="molecule type" value="Genomic_DNA"/>
</dbReference>
<comment type="subcellular location">
    <subcellularLocation>
        <location evidence="10">Cytoplasm</location>
    </subcellularLocation>
</comment>
<dbReference type="EC" id="2.7.1.90" evidence="10"/>
<feature type="binding site" evidence="10">
    <location>
        <position position="79"/>
    </location>
    <ligand>
        <name>diphosphate</name>
        <dbReference type="ChEBI" id="CHEBI:33019"/>
    </ligand>
</feature>
<proteinExistence type="inferred from homology"/>
<evidence type="ECO:0000313" key="12">
    <source>
        <dbReference type="EMBL" id="QZA58828.1"/>
    </source>
</evidence>
<dbReference type="Pfam" id="PF00365">
    <property type="entry name" value="PFK"/>
    <property type="match status" value="1"/>
</dbReference>
<comment type="similarity">
    <text evidence="10">Belongs to the phosphofructokinase type A (PFKA) family. PPi-dependent PFK group II subfamily. Clade 'Long' sub-subfamily.</text>
</comment>
<dbReference type="NCBIfam" id="NF005482">
    <property type="entry name" value="PRK07085.1"/>
    <property type="match status" value="1"/>
</dbReference>
<comment type="cofactor">
    <cofactor evidence="1 10">
        <name>Mg(2+)</name>
        <dbReference type="ChEBI" id="CHEBI:18420"/>
    </cofactor>
</comment>
<comment type="catalytic activity">
    <reaction evidence="9 10">
        <text>beta-D-fructose 6-phosphate + diphosphate = beta-D-fructose 1,6-bisphosphate + phosphate + H(+)</text>
        <dbReference type="Rhea" id="RHEA:13613"/>
        <dbReference type="ChEBI" id="CHEBI:15378"/>
        <dbReference type="ChEBI" id="CHEBI:32966"/>
        <dbReference type="ChEBI" id="CHEBI:33019"/>
        <dbReference type="ChEBI" id="CHEBI:43474"/>
        <dbReference type="ChEBI" id="CHEBI:57634"/>
        <dbReference type="EC" id="2.7.1.90"/>
    </reaction>
</comment>
<keyword evidence="5 10" id="KW-0479">Metal-binding</keyword>
<organism evidence="12 13">
    <name type="scientific">Candidatus Rhabdochlamydia porcellionis</name>
    <dbReference type="NCBI Taxonomy" id="225148"/>
    <lineage>
        <taxon>Bacteria</taxon>
        <taxon>Pseudomonadati</taxon>
        <taxon>Chlamydiota</taxon>
        <taxon>Chlamydiia</taxon>
        <taxon>Parachlamydiales</taxon>
        <taxon>Candidatus Rhabdochlamydiaceae</taxon>
        <taxon>Candidatus Rhabdochlamydia</taxon>
    </lineage>
</organism>
<feature type="site" description="Important for catalytic activity; stabilizes the transition state when the phosphoryl donor is PPi" evidence="10">
    <location>
        <position position="200"/>
    </location>
</feature>
<dbReference type="Gene3D" id="3.40.50.460">
    <property type="entry name" value="Phosphofructokinase domain"/>
    <property type="match status" value="1"/>
</dbReference>
<name>A0ABX8Z095_9BACT</name>
<evidence type="ECO:0000256" key="1">
    <source>
        <dbReference type="ARBA" id="ARBA00001946"/>
    </source>
</evidence>
<evidence type="ECO:0000256" key="2">
    <source>
        <dbReference type="ARBA" id="ARBA00003138"/>
    </source>
</evidence>
<keyword evidence="4 10" id="KW-0808">Transferase</keyword>
<comment type="pathway">
    <text evidence="10">Carbohydrate degradation; glycolysis; D-glyceraldehyde 3-phosphate and glycerone phosphate from D-glucose: step 3/4.</text>
</comment>
<dbReference type="Gene3D" id="1.10.10.480">
    <property type="entry name" value="Phosphofructokinase, domain 3"/>
    <property type="match status" value="1"/>
</dbReference>
<dbReference type="NCBIfam" id="TIGR02477">
    <property type="entry name" value="PFKA_PPi"/>
    <property type="match status" value="1"/>
</dbReference>
<evidence type="ECO:0000256" key="8">
    <source>
        <dbReference type="ARBA" id="ARBA00023152"/>
    </source>
</evidence>
<dbReference type="PANTHER" id="PTHR43650:SF1">
    <property type="entry name" value="PYROPHOSPHATE--FRUCTOSE 6-PHOSPHATE 1-PHOSPHOTRANSFERASE SUBUNIT BETA 2"/>
    <property type="match status" value="1"/>
</dbReference>
<keyword evidence="13" id="KW-1185">Reference proteome</keyword>
<keyword evidence="3 10" id="KW-0963">Cytoplasm</keyword>
<feature type="binding site" description="in other chain" evidence="10">
    <location>
        <begin position="201"/>
        <end position="203"/>
    </location>
    <ligand>
        <name>substrate</name>
        <note>ligand shared between dimeric partners</note>
    </ligand>
</feature>
<feature type="binding site" description="in other chain" evidence="10">
    <location>
        <begin position="408"/>
        <end position="411"/>
    </location>
    <ligand>
        <name>substrate</name>
        <note>ligand shared between dimeric partners</note>
    </ligand>
</feature>
<keyword evidence="7 10" id="KW-0460">Magnesium</keyword>
<reference evidence="12 13" key="2">
    <citation type="submission" date="2021-05" db="EMBL/GenBank/DDBJ databases">
        <title>Ecology and evolution of chlamydial symbionts of arthropods.</title>
        <authorList>
            <person name="Halter T."/>
            <person name="Sixt B.S."/>
            <person name="Toenshoff E.R."/>
            <person name="Koestlbacher S."/>
            <person name="Schulz F."/>
            <person name="Kostanjsek R."/>
            <person name="Collingro A."/>
            <person name="Hendrickx F."/>
            <person name="Horn M."/>
        </authorList>
    </citation>
    <scope>NUCLEOTIDE SEQUENCE [LARGE SCALE GENOMIC DNA]</scope>
    <source>
        <strain evidence="12 13">15C</strain>
    </source>
</reference>
<dbReference type="InterPro" id="IPR035966">
    <property type="entry name" value="PKF_sf"/>
</dbReference>
<keyword evidence="6 10" id="KW-0418">Kinase</keyword>
<dbReference type="GO" id="GO:0047334">
    <property type="term" value="F:diphosphate-fructose-6-phosphate 1-phosphotransferase activity"/>
    <property type="evidence" value="ECO:0007669"/>
    <property type="project" value="UniProtKB-EC"/>
</dbReference>
<dbReference type="InterPro" id="IPR000023">
    <property type="entry name" value="Phosphofructokinase_dom"/>
</dbReference>
<evidence type="ECO:0000313" key="13">
    <source>
        <dbReference type="Proteomes" id="UP000822862"/>
    </source>
</evidence>
<keyword evidence="8 10" id="KW-0324">Glycolysis</keyword>
<feature type="binding site" description="in other chain" evidence="10">
    <location>
        <begin position="248"/>
        <end position="250"/>
    </location>
    <ligand>
        <name>substrate</name>
        <note>ligand shared between dimeric partners</note>
    </ligand>
</feature>
<dbReference type="PANTHER" id="PTHR43650">
    <property type="entry name" value="PYROPHOSPHATE--FRUCTOSE 6-PHOSPHATE 1-PHOSPHOTRANSFERASE"/>
    <property type="match status" value="1"/>
</dbReference>
<feature type="binding site" description="in other chain" evidence="10">
    <location>
        <position position="309"/>
    </location>
    <ligand>
        <name>substrate</name>
        <note>ligand shared between dimeric partners</note>
    </ligand>
</feature>
<accession>A0ABX8Z095</accession>
<evidence type="ECO:0000259" key="11">
    <source>
        <dbReference type="Pfam" id="PF00365"/>
    </source>
</evidence>
<dbReference type="InterPro" id="IPR022953">
    <property type="entry name" value="ATP_PFK"/>
</dbReference>
<dbReference type="PRINTS" id="PR00476">
    <property type="entry name" value="PHFRCTKINASE"/>
</dbReference>
<comment type="subunit">
    <text evidence="10">Homodimer.</text>
</comment>
<feature type="binding site" evidence="10">
    <location>
        <begin position="240"/>
        <end position="241"/>
    </location>
    <ligand>
        <name>substrate</name>
        <note>ligand shared between dimeric partners</note>
    </ligand>
</feature>
<evidence type="ECO:0000256" key="3">
    <source>
        <dbReference type="ARBA" id="ARBA00022490"/>
    </source>
</evidence>
<dbReference type="InterPro" id="IPR011183">
    <property type="entry name" value="PfpB_PPi_PFK"/>
</dbReference>
<evidence type="ECO:0000256" key="6">
    <source>
        <dbReference type="ARBA" id="ARBA00022777"/>
    </source>
</evidence>
<dbReference type="Gene3D" id="3.40.50.450">
    <property type="match status" value="1"/>
</dbReference>
<reference evidence="12 13" key="1">
    <citation type="submission" date="2020-01" db="EMBL/GenBank/DDBJ databases">
        <authorList>
            <person name="Sixt B."/>
            <person name="Schulz F."/>
            <person name="Kostanjsek R."/>
            <person name="Koestlbacher S."/>
            <person name="Collingro A."/>
            <person name="Toenshoff E."/>
            <person name="Horn M."/>
        </authorList>
    </citation>
    <scope>NUCLEOTIDE SEQUENCE [LARGE SCALE GENOMIC DNA]</scope>
    <source>
        <strain evidence="12 13">15C</strain>
    </source>
</reference>
<feature type="active site" description="Proton acceptor" evidence="10">
    <location>
        <position position="203"/>
    </location>
</feature>
<dbReference type="RefSeq" id="WP_194844678.1">
    <property type="nucleotide sequence ID" value="NZ_CP075585.1"/>
</dbReference>
<comment type="caution">
    <text evidence="10">Lacks conserved residue(s) required for the propagation of feature annotation.</text>
</comment>
<dbReference type="SUPFAM" id="SSF53784">
    <property type="entry name" value="Phosphofructokinase"/>
    <property type="match status" value="1"/>
</dbReference>
<dbReference type="HAMAP" id="MF_01980">
    <property type="entry name" value="Phosphofructokinase_II_Long"/>
    <property type="match status" value="1"/>
</dbReference>
<feature type="binding site" evidence="10">
    <location>
        <position position="173"/>
    </location>
    <ligand>
        <name>Mg(2+)</name>
        <dbReference type="ChEBI" id="CHEBI:18420"/>
        <note>catalytic</note>
    </ligand>
</feature>
<sequence>MLAENSLRKAREKYLPILPSVLQQIDNVEWVKNENIFLENEEIRALFPLTFGQPVLKIQKNKSNSKNRLMRVGVVFSGGQAAGGHNVITGLLDALVLLNPESRLFGFLEGPEGIIKGKYKELTKELVQSYRNQGGFDLIGSGRTKLETFEHLASALNTVELMQLDGLVIVGGDDSNTNAAILSEYFMSKNSQTMVIGVPKTIDGDLKNTYVATSFGFDTACKIFSEAIGNIAKDCLSAKKYYHFIKLMGRSASHIALECGLSTHPNMVLIAEEIAESKKTLQQITNQIADLICERAEIGKNFGVILIPEGLIEFIPEISVLIQELNHLLADSIDNKEIVGRLTEDSQKSFISLPKRIQQQLLLNRDPHGNVQVSFIETEKLLIETVTQELKRRKYAGKFSALHHFLGYEGRSGFPSNFDCNYCYSLGYTAALLITHKATGYMCCITGLTKNPTDWQALGVPLTSLMNLEWRKGKEKPVIKKALVDLCSKSFSFYKQHRNAWRLDDHYLYPGPMQFFGDKQLTDTTSYSLSIDV</sequence>
<feature type="domain" description="Phosphofructokinase" evidence="11">
    <location>
        <begin position="71"/>
        <end position="431"/>
    </location>
</feature>
<evidence type="ECO:0000256" key="4">
    <source>
        <dbReference type="ARBA" id="ARBA00022679"/>
    </source>
</evidence>
<protein>
    <recommendedName>
        <fullName evidence="10">Pyrophosphate--fructose 6-phosphate 1-phosphotransferase</fullName>
        <ecNumber evidence="10">2.7.1.90</ecNumber>
    </recommendedName>
    <alternativeName>
        <fullName evidence="10">6-phosphofructokinase, pyrophosphate dependent</fullName>
    </alternativeName>
    <alternativeName>
        <fullName evidence="10">PPi-dependent phosphofructokinase</fullName>
        <shortName evidence="10">PPi-PFK</shortName>
    </alternativeName>
    <alternativeName>
        <fullName evidence="10">Pyrophosphate-dependent 6-phosphofructose-1-kinase</fullName>
    </alternativeName>
</protein>